<feature type="compositionally biased region" description="Basic residues" evidence="1">
    <location>
        <begin position="590"/>
        <end position="599"/>
    </location>
</feature>
<feature type="compositionally biased region" description="Polar residues" evidence="1">
    <location>
        <begin position="73"/>
        <end position="84"/>
    </location>
</feature>
<dbReference type="GeneID" id="106012564"/>
<name>A0ABM1A5Q2_APLCA</name>
<dbReference type="Proteomes" id="UP000694888">
    <property type="component" value="Unplaced"/>
</dbReference>
<feature type="region of interest" description="Disordered" evidence="1">
    <location>
        <begin position="286"/>
        <end position="317"/>
    </location>
</feature>
<feature type="compositionally biased region" description="Polar residues" evidence="1">
    <location>
        <begin position="286"/>
        <end position="304"/>
    </location>
</feature>
<protein>
    <submittedName>
        <fullName evidence="3">Microtubule-associated protein futsch</fullName>
    </submittedName>
</protein>
<accession>A0ABM1A5Q2</accession>
<feature type="compositionally biased region" description="Polar residues" evidence="1">
    <location>
        <begin position="466"/>
        <end position="487"/>
    </location>
</feature>
<evidence type="ECO:0000256" key="1">
    <source>
        <dbReference type="SAM" id="MobiDB-lite"/>
    </source>
</evidence>
<feature type="compositionally biased region" description="Polar residues" evidence="1">
    <location>
        <begin position="226"/>
        <end position="245"/>
    </location>
</feature>
<feature type="region of interest" description="Disordered" evidence="1">
    <location>
        <begin position="545"/>
        <end position="599"/>
    </location>
</feature>
<gene>
    <name evidence="3" type="primary">LOC106012564</name>
</gene>
<keyword evidence="2" id="KW-1185">Reference proteome</keyword>
<feature type="non-terminal residue" evidence="3">
    <location>
        <position position="616"/>
    </location>
</feature>
<dbReference type="RefSeq" id="XP_012941332.2">
    <property type="nucleotide sequence ID" value="XM_013085878.2"/>
</dbReference>
<organism evidence="2 3">
    <name type="scientific">Aplysia californica</name>
    <name type="common">California sea hare</name>
    <dbReference type="NCBI Taxonomy" id="6500"/>
    <lineage>
        <taxon>Eukaryota</taxon>
        <taxon>Metazoa</taxon>
        <taxon>Spiralia</taxon>
        <taxon>Lophotrochozoa</taxon>
        <taxon>Mollusca</taxon>
        <taxon>Gastropoda</taxon>
        <taxon>Heterobranchia</taxon>
        <taxon>Euthyneura</taxon>
        <taxon>Tectipleura</taxon>
        <taxon>Aplysiida</taxon>
        <taxon>Aplysioidea</taxon>
        <taxon>Aplysiidae</taxon>
        <taxon>Aplysia</taxon>
    </lineage>
</organism>
<feature type="region of interest" description="Disordered" evidence="1">
    <location>
        <begin position="460"/>
        <end position="487"/>
    </location>
</feature>
<feature type="compositionally biased region" description="Basic and acidic residues" evidence="1">
    <location>
        <begin position="15"/>
        <end position="41"/>
    </location>
</feature>
<feature type="region of interest" description="Disordered" evidence="1">
    <location>
        <begin position="197"/>
        <end position="253"/>
    </location>
</feature>
<sequence>MTGLNPATPPDSAEGQERKTAQTFHEKVGSLRDMVERVREEKRKKKAERKINNCAPTNDAPESENEAAKDSAQAKQNIPDSCQSVEKEKTETNDGDVNEENNAENIQRGSAFTEKASSKSEDVANAFNCLSEKDTNLTVPMTDHHEKTDDDLEQTRNNFREKSNVIEQNICKDKENVNDIERDFHGYHERCGDKKLEMAEVSPTNPSDKAISRPGVTGPTGEDSDQPSTDTLGNHPFSVTSNRTAASLPVGPTDVIGQPDASVLKRHVPDTSGQKTSIYGEAADQVSTGHVHTSTSRDVTQSQLPAGERGQLSPLDSGLPSNVARVCHVSMAQNKEAPIPDEVNITDCRGASSTATIPHNPDTRNTYATECVSTIAPGPLNPDTSINRENESLKRTRVDSVPTLSSPKHGVTRNIYEKEKSSPDGKKIKAELAKCNKVLKKCNEELAKCNEKLTGQSAKYNKKLTEQNNKSESMVPTEPSSGAQNSVVVKSEISKGLEDGEAELYPEKTNSGDPRAQAANCSALSSGLNHNVFVSEVNQESNSAGCFSLSGGADSTPTEAQRRAEGDSEDEEKPNLITETKESESTSSCKGRKKWKRTQYSKRDQNILKSYFITTP</sequence>
<evidence type="ECO:0000313" key="3">
    <source>
        <dbReference type="RefSeq" id="XP_012941332.2"/>
    </source>
</evidence>
<reference evidence="3" key="1">
    <citation type="submission" date="2025-08" db="UniProtKB">
        <authorList>
            <consortium name="RefSeq"/>
        </authorList>
    </citation>
    <scope>IDENTIFICATION</scope>
</reference>
<proteinExistence type="predicted"/>
<evidence type="ECO:0000313" key="2">
    <source>
        <dbReference type="Proteomes" id="UP000694888"/>
    </source>
</evidence>
<feature type="compositionally biased region" description="Acidic residues" evidence="1">
    <location>
        <begin position="93"/>
        <end position="102"/>
    </location>
</feature>
<feature type="region of interest" description="Disordered" evidence="1">
    <location>
        <begin position="1"/>
        <end position="121"/>
    </location>
</feature>
<feature type="region of interest" description="Disordered" evidence="1">
    <location>
        <begin position="137"/>
        <end position="161"/>
    </location>
</feature>